<dbReference type="AlphaFoldDB" id="A0A284QZB2"/>
<evidence type="ECO:0000313" key="4">
    <source>
        <dbReference type="Proteomes" id="UP000219338"/>
    </source>
</evidence>
<sequence>MEKYFTVVKPALRRKELKTKDSKSARYQPYNTHENRPLRPKEKINLLLEQLPDFETEPSPANLTKLLLNTLSDESNPLTHSDLSDRSDHVISTSTGHQVAETRISHRTEYFEARAQKLAQQREEGRSGSQILRNTRIYIDGYLSGTTDIEMKRIVTEAGGSIVMTASSATHILSSQCLNGSKTHKLLKAKSRTQVQVVKPEWVLDSIESGRRVPERTYNLVKNNSMKTLPNMWHS</sequence>
<dbReference type="Pfam" id="PF16589">
    <property type="entry name" value="BRCT_2"/>
    <property type="match status" value="1"/>
</dbReference>
<accession>A0A284QZB2</accession>
<name>A0A284QZB2_ARMOS</name>
<dbReference type="STRING" id="47428.A0A284QZB2"/>
<dbReference type="EMBL" id="FUEG01000003">
    <property type="protein sequence ID" value="SJL01814.1"/>
    <property type="molecule type" value="Genomic_DNA"/>
</dbReference>
<proteinExistence type="predicted"/>
<dbReference type="InterPro" id="IPR001357">
    <property type="entry name" value="BRCT_dom"/>
</dbReference>
<dbReference type="OrthoDB" id="427711at2759"/>
<dbReference type="Proteomes" id="UP000219338">
    <property type="component" value="Unassembled WGS sequence"/>
</dbReference>
<feature type="region of interest" description="Disordered" evidence="1">
    <location>
        <begin position="16"/>
        <end position="37"/>
    </location>
</feature>
<feature type="domain" description="BRCT" evidence="2">
    <location>
        <begin position="127"/>
        <end position="220"/>
    </location>
</feature>
<evidence type="ECO:0000313" key="3">
    <source>
        <dbReference type="EMBL" id="SJL01814.1"/>
    </source>
</evidence>
<dbReference type="InterPro" id="IPR036420">
    <property type="entry name" value="BRCT_dom_sf"/>
</dbReference>
<gene>
    <name evidence="3" type="ORF">ARMOST_05138</name>
</gene>
<feature type="region of interest" description="Disordered" evidence="1">
    <location>
        <begin position="78"/>
        <end position="99"/>
    </location>
</feature>
<dbReference type="GO" id="GO:0005634">
    <property type="term" value="C:nucleus"/>
    <property type="evidence" value="ECO:0007669"/>
    <property type="project" value="TreeGrafter"/>
</dbReference>
<dbReference type="PANTHER" id="PTHR45990">
    <property type="entry name" value="DNA REPAIR PROTEIN REV1"/>
    <property type="match status" value="1"/>
</dbReference>
<dbReference type="GO" id="GO:0042276">
    <property type="term" value="P:error-prone translesion synthesis"/>
    <property type="evidence" value="ECO:0007669"/>
    <property type="project" value="TreeGrafter"/>
</dbReference>
<keyword evidence="4" id="KW-1185">Reference proteome</keyword>
<dbReference type="SUPFAM" id="SSF52113">
    <property type="entry name" value="BRCT domain"/>
    <property type="match status" value="1"/>
</dbReference>
<protein>
    <recommendedName>
        <fullName evidence="2">BRCT domain-containing protein</fullName>
    </recommendedName>
</protein>
<dbReference type="GO" id="GO:0003887">
    <property type="term" value="F:DNA-directed DNA polymerase activity"/>
    <property type="evidence" value="ECO:0007669"/>
    <property type="project" value="TreeGrafter"/>
</dbReference>
<dbReference type="SMART" id="SM00292">
    <property type="entry name" value="BRCT"/>
    <property type="match status" value="1"/>
</dbReference>
<evidence type="ECO:0000256" key="1">
    <source>
        <dbReference type="SAM" id="MobiDB-lite"/>
    </source>
</evidence>
<reference evidence="4" key="1">
    <citation type="journal article" date="2017" name="Nat. Ecol. Evol.">
        <title>Genome expansion and lineage-specific genetic innovations in the forest pathogenic fungi Armillaria.</title>
        <authorList>
            <person name="Sipos G."/>
            <person name="Prasanna A.N."/>
            <person name="Walter M.C."/>
            <person name="O'Connor E."/>
            <person name="Balint B."/>
            <person name="Krizsan K."/>
            <person name="Kiss B."/>
            <person name="Hess J."/>
            <person name="Varga T."/>
            <person name="Slot J."/>
            <person name="Riley R."/>
            <person name="Boka B."/>
            <person name="Rigling D."/>
            <person name="Barry K."/>
            <person name="Lee J."/>
            <person name="Mihaltcheva S."/>
            <person name="LaButti K."/>
            <person name="Lipzen A."/>
            <person name="Waldron R."/>
            <person name="Moloney N.M."/>
            <person name="Sperisen C."/>
            <person name="Kredics L."/>
            <person name="Vagvoelgyi C."/>
            <person name="Patrignani A."/>
            <person name="Fitzpatrick D."/>
            <person name="Nagy I."/>
            <person name="Doyle S."/>
            <person name="Anderson J.B."/>
            <person name="Grigoriev I.V."/>
            <person name="Gueldener U."/>
            <person name="Muensterkoetter M."/>
            <person name="Nagy L.G."/>
        </authorList>
    </citation>
    <scope>NUCLEOTIDE SEQUENCE [LARGE SCALE GENOMIC DNA]</scope>
    <source>
        <strain evidence="4">C18/9</strain>
    </source>
</reference>
<dbReference type="Gene3D" id="3.40.50.10190">
    <property type="entry name" value="BRCT domain"/>
    <property type="match status" value="1"/>
</dbReference>
<dbReference type="OMA" id="RISHRTE"/>
<dbReference type="GO" id="GO:0070987">
    <property type="term" value="P:error-free translesion synthesis"/>
    <property type="evidence" value="ECO:0007669"/>
    <property type="project" value="TreeGrafter"/>
</dbReference>
<dbReference type="PROSITE" id="PS50172">
    <property type="entry name" value="BRCT"/>
    <property type="match status" value="1"/>
</dbReference>
<organism evidence="3 4">
    <name type="scientific">Armillaria ostoyae</name>
    <name type="common">Armillaria root rot fungus</name>
    <dbReference type="NCBI Taxonomy" id="47428"/>
    <lineage>
        <taxon>Eukaryota</taxon>
        <taxon>Fungi</taxon>
        <taxon>Dikarya</taxon>
        <taxon>Basidiomycota</taxon>
        <taxon>Agaricomycotina</taxon>
        <taxon>Agaricomycetes</taxon>
        <taxon>Agaricomycetidae</taxon>
        <taxon>Agaricales</taxon>
        <taxon>Marasmiineae</taxon>
        <taxon>Physalacriaceae</taxon>
        <taxon>Armillaria</taxon>
    </lineage>
</organism>
<dbReference type="PANTHER" id="PTHR45990:SF1">
    <property type="entry name" value="DNA REPAIR PROTEIN REV1"/>
    <property type="match status" value="1"/>
</dbReference>
<dbReference type="GO" id="GO:0017125">
    <property type="term" value="F:deoxycytidyl transferase activity"/>
    <property type="evidence" value="ECO:0007669"/>
    <property type="project" value="TreeGrafter"/>
</dbReference>
<evidence type="ECO:0000259" key="2">
    <source>
        <dbReference type="PROSITE" id="PS50172"/>
    </source>
</evidence>